<dbReference type="Pfam" id="PF00472">
    <property type="entry name" value="RF-1"/>
    <property type="match status" value="1"/>
</dbReference>
<comment type="caution">
    <text evidence="3">The sequence shown here is derived from an EMBL/GenBank/DDBJ whole genome shotgun (WGS) entry which is preliminary data.</text>
</comment>
<dbReference type="Gene3D" id="3.30.160.20">
    <property type="match status" value="1"/>
</dbReference>
<dbReference type="SUPFAM" id="SSF110916">
    <property type="entry name" value="Peptidyl-tRNA hydrolase domain-like"/>
    <property type="match status" value="1"/>
</dbReference>
<feature type="compositionally biased region" description="Basic residues" evidence="1">
    <location>
        <begin position="113"/>
        <end position="126"/>
    </location>
</feature>
<reference evidence="3" key="1">
    <citation type="submission" date="2013-08" db="EMBL/GenBank/DDBJ databases">
        <authorList>
            <person name="Mendez C."/>
            <person name="Richter M."/>
            <person name="Ferrer M."/>
            <person name="Sanchez J."/>
        </authorList>
    </citation>
    <scope>NUCLEOTIDE SEQUENCE</scope>
</reference>
<reference evidence="3" key="2">
    <citation type="journal article" date="2014" name="ISME J.">
        <title>Microbial stratification in low pH oxic and suboxic macroscopic growths along an acid mine drainage.</title>
        <authorList>
            <person name="Mendez-Garcia C."/>
            <person name="Mesa V."/>
            <person name="Sprenger R.R."/>
            <person name="Richter M."/>
            <person name="Diez M.S."/>
            <person name="Solano J."/>
            <person name="Bargiela R."/>
            <person name="Golyshina O.V."/>
            <person name="Manteca A."/>
            <person name="Ramos J.L."/>
            <person name="Gallego J.R."/>
            <person name="Llorente I."/>
            <person name="Martins Dos Santos V.A."/>
            <person name="Jensen O.N."/>
            <person name="Pelaez A.I."/>
            <person name="Sanchez J."/>
            <person name="Ferrer M."/>
        </authorList>
    </citation>
    <scope>NUCLEOTIDE SEQUENCE</scope>
</reference>
<dbReference type="InterPro" id="IPR000352">
    <property type="entry name" value="Pep_chain_release_fac_I"/>
</dbReference>
<gene>
    <name evidence="3" type="ORF">B1B_07628</name>
</gene>
<dbReference type="AlphaFoldDB" id="T1C5V1"/>
<feature type="region of interest" description="Disordered" evidence="1">
    <location>
        <begin position="109"/>
        <end position="138"/>
    </location>
</feature>
<organism evidence="3">
    <name type="scientific">mine drainage metagenome</name>
    <dbReference type="NCBI Taxonomy" id="410659"/>
    <lineage>
        <taxon>unclassified sequences</taxon>
        <taxon>metagenomes</taxon>
        <taxon>ecological metagenomes</taxon>
    </lineage>
</organism>
<feature type="domain" description="Prokaryotic-type class I peptide chain release factors" evidence="2">
    <location>
        <begin position="19"/>
        <end position="136"/>
    </location>
</feature>
<proteinExistence type="predicted"/>
<name>T1C5V1_9ZZZZ</name>
<sequence>MVESFSNVPGLALGGGVWVDRQRLQFGFSRSGGPGGQNVNKVNTKTDLRVHPDDLHGLNVKARLRLIEAVGRRVDAAGAIVLVSSNQRTQEANRRACVEKLKLLVSQAMVEPKKRRKTRPTKASKTRRLESKRVRSDV</sequence>
<feature type="compositionally biased region" description="Basic and acidic residues" evidence="1">
    <location>
        <begin position="127"/>
        <end position="138"/>
    </location>
</feature>
<accession>T1C5V1</accession>
<dbReference type="NCBIfam" id="NF006718">
    <property type="entry name" value="PRK09256.1"/>
    <property type="match status" value="1"/>
</dbReference>
<dbReference type="GO" id="GO:0043022">
    <property type="term" value="F:ribosome binding"/>
    <property type="evidence" value="ECO:0007669"/>
    <property type="project" value="TreeGrafter"/>
</dbReference>
<dbReference type="PANTHER" id="PTHR47814">
    <property type="entry name" value="PEPTIDYL-TRNA HYDROLASE ARFB"/>
    <property type="match status" value="1"/>
</dbReference>
<dbReference type="EMBL" id="AUZY01004862">
    <property type="protein sequence ID" value="EQD61480.1"/>
    <property type="molecule type" value="Genomic_DNA"/>
</dbReference>
<dbReference type="PANTHER" id="PTHR47814:SF1">
    <property type="entry name" value="PEPTIDYL-TRNA HYDROLASE ARFB"/>
    <property type="match status" value="1"/>
</dbReference>
<evidence type="ECO:0000259" key="2">
    <source>
        <dbReference type="Pfam" id="PF00472"/>
    </source>
</evidence>
<feature type="non-terminal residue" evidence="3">
    <location>
        <position position="138"/>
    </location>
</feature>
<dbReference type="GO" id="GO:0072344">
    <property type="term" value="P:rescue of stalled ribosome"/>
    <property type="evidence" value="ECO:0007669"/>
    <property type="project" value="TreeGrafter"/>
</dbReference>
<evidence type="ECO:0000313" key="3">
    <source>
        <dbReference type="EMBL" id="EQD61480.1"/>
    </source>
</evidence>
<dbReference type="GO" id="GO:0004045">
    <property type="term" value="F:peptidyl-tRNA hydrolase activity"/>
    <property type="evidence" value="ECO:0007669"/>
    <property type="project" value="TreeGrafter"/>
</dbReference>
<evidence type="ECO:0000256" key="1">
    <source>
        <dbReference type="SAM" id="MobiDB-lite"/>
    </source>
</evidence>
<dbReference type="GO" id="GO:0003747">
    <property type="term" value="F:translation release factor activity"/>
    <property type="evidence" value="ECO:0007669"/>
    <property type="project" value="InterPro"/>
</dbReference>
<protein>
    <submittedName>
        <fullName evidence="3">Class I peptide chain release factor domain protein</fullName>
    </submittedName>
</protein>